<feature type="signal peptide" evidence="2">
    <location>
        <begin position="1"/>
        <end position="31"/>
    </location>
</feature>
<evidence type="ECO:0000313" key="5">
    <source>
        <dbReference type="Proteomes" id="UP000000851"/>
    </source>
</evidence>
<accession>C7PXN4</accession>
<dbReference type="InParanoid" id="C7PXN4"/>
<dbReference type="PANTHER" id="PTHR46580">
    <property type="entry name" value="SENSOR KINASE-RELATED"/>
    <property type="match status" value="1"/>
</dbReference>
<name>C7PXN4_CATAD</name>
<dbReference type="Proteomes" id="UP000000851">
    <property type="component" value="Chromosome"/>
</dbReference>
<dbReference type="Pfam" id="PF13517">
    <property type="entry name" value="FG-GAP_3"/>
    <property type="match status" value="2"/>
</dbReference>
<dbReference type="Gene3D" id="2.130.10.130">
    <property type="entry name" value="Integrin alpha, N-terminal"/>
    <property type="match status" value="1"/>
</dbReference>
<evidence type="ECO:0000313" key="4">
    <source>
        <dbReference type="EMBL" id="ACU71487.1"/>
    </source>
</evidence>
<reference evidence="4 5" key="1">
    <citation type="journal article" date="2009" name="Stand. Genomic Sci.">
        <title>Complete genome sequence of Catenulispora acidiphila type strain (ID 139908).</title>
        <authorList>
            <person name="Copeland A."/>
            <person name="Lapidus A."/>
            <person name="Glavina Del Rio T."/>
            <person name="Nolan M."/>
            <person name="Lucas S."/>
            <person name="Chen F."/>
            <person name="Tice H."/>
            <person name="Cheng J.F."/>
            <person name="Bruce D."/>
            <person name="Goodwin L."/>
            <person name="Pitluck S."/>
            <person name="Mikhailova N."/>
            <person name="Pati A."/>
            <person name="Ivanova N."/>
            <person name="Mavromatis K."/>
            <person name="Chen A."/>
            <person name="Palaniappan K."/>
            <person name="Chain P."/>
            <person name="Land M."/>
            <person name="Hauser L."/>
            <person name="Chang Y.J."/>
            <person name="Jeffries C.D."/>
            <person name="Chertkov O."/>
            <person name="Brettin T."/>
            <person name="Detter J.C."/>
            <person name="Han C."/>
            <person name="Ali Z."/>
            <person name="Tindall B.J."/>
            <person name="Goker M."/>
            <person name="Bristow J."/>
            <person name="Eisen J.A."/>
            <person name="Markowitz V."/>
            <person name="Hugenholtz P."/>
            <person name="Kyrpides N.C."/>
            <person name="Klenk H.P."/>
        </authorList>
    </citation>
    <scope>NUCLEOTIDE SEQUENCE [LARGE SCALE GENOMIC DNA]</scope>
    <source>
        <strain evidence="5">DSM 44928 / JCM 14897 / NBRC 102108 / NRRL B-24433 / ID139908</strain>
    </source>
</reference>
<dbReference type="eggNOG" id="COG3292">
    <property type="taxonomic scope" value="Bacteria"/>
</dbReference>
<dbReference type="STRING" id="479433.Caci_2569"/>
<dbReference type="InterPro" id="IPR028994">
    <property type="entry name" value="Integrin_alpha_N"/>
</dbReference>
<feature type="domain" description="Rv2525c-like glycoside hydrolase-like" evidence="3">
    <location>
        <begin position="221"/>
        <end position="427"/>
    </location>
</feature>
<dbReference type="SUPFAM" id="SSF69318">
    <property type="entry name" value="Integrin alpha N-terminal domain"/>
    <property type="match status" value="1"/>
</dbReference>
<keyword evidence="5" id="KW-1185">Reference proteome</keyword>
<dbReference type="KEGG" id="cai:Caci_2569"/>
<dbReference type="PANTHER" id="PTHR46580:SF4">
    <property type="entry name" value="ATP_GTP-BINDING PROTEIN"/>
    <property type="match status" value="1"/>
</dbReference>
<dbReference type="HOGENOM" id="CLU_401547_0_0_11"/>
<dbReference type="InterPro" id="IPR013517">
    <property type="entry name" value="FG-GAP"/>
</dbReference>
<feature type="chain" id="PRO_5002982291" evidence="2">
    <location>
        <begin position="32"/>
        <end position="685"/>
    </location>
</feature>
<evidence type="ECO:0000256" key="2">
    <source>
        <dbReference type="SAM" id="SignalP"/>
    </source>
</evidence>
<dbReference type="EMBL" id="CP001700">
    <property type="protein sequence ID" value="ACU71487.1"/>
    <property type="molecule type" value="Genomic_DNA"/>
</dbReference>
<gene>
    <name evidence="4" type="ordered locus">Caci_2569</name>
</gene>
<protein>
    <submittedName>
        <fullName evidence="4">FG-GAP repeat protein</fullName>
    </submittedName>
</protein>
<sequence length="685" mass="72003" precursor="true">MPTRSRKVSRYWSTALIAGTAMVLGAGPSAAANDHGTAATSSANTKQVSYHGYALSVPADWPIIDLSQAPQTCVRFDQHAVYLGHPGSEQSCPAQVIGRTEAVVVEPLDAATGDRIGSHTIQVTGPRAAPATTPSGTDGEITEAIAGAGVLVTASYGTDAQQAQQILTGARLTADAKATAQLPVHQSAVTPDTANYLEPGTYAGKGFDACSLPSSSTMSTWLASSPYRAVGVYFGGINRGCSQPNLTAGWMSTQVGAGWHLIPLYVGLQAPCSTQHVVKMSSDPGTAYSQGVSGAKDMDGIAQSIGLSTGSILYNDMESYDNGNSSCKTAVLNYLSGWTTQVRASGYKVGVYSSASTGVADLAANYNSTTYPRPDDIYGALWDGTANTSLTPYAPDSDWANHHRIKQYRSGHNETYGGTTVNVDNDYLDVTSGYAGKMGEITDVGDRNGDKTDDFVAIEHSTGNLYLYTSPAYSGTDRTKLGWGWNSIRDLADVGDHNGDGAADLIGIDTADNHMYLYYGPDFSGTTRVDLGGGWSSYTDIAAVGDHNGDSIPDFVATDSTTGNLYLYTSPNYLGSQRQQTGTGWTGTRDITDAGDHNGDGKDDFIAVNGSDNHMYLYYGPGYSGTTRVDLGGGWSSYTDIAAVGDQNGDGIADFVATDSSTGNLYLYTSPNYLGSQREQIGTGW</sequence>
<dbReference type="InterPro" id="IPR017853">
    <property type="entry name" value="GH"/>
</dbReference>
<organism evidence="4 5">
    <name type="scientific">Catenulispora acidiphila (strain DSM 44928 / JCM 14897 / NBRC 102108 / NRRL B-24433 / ID139908)</name>
    <dbReference type="NCBI Taxonomy" id="479433"/>
    <lineage>
        <taxon>Bacteria</taxon>
        <taxon>Bacillati</taxon>
        <taxon>Actinomycetota</taxon>
        <taxon>Actinomycetes</taxon>
        <taxon>Catenulisporales</taxon>
        <taxon>Catenulisporaceae</taxon>
        <taxon>Catenulispora</taxon>
    </lineage>
</organism>
<evidence type="ECO:0000259" key="3">
    <source>
        <dbReference type="Pfam" id="PF08924"/>
    </source>
</evidence>
<dbReference type="SUPFAM" id="SSF51445">
    <property type="entry name" value="(Trans)glycosidases"/>
    <property type="match status" value="1"/>
</dbReference>
<dbReference type="AlphaFoldDB" id="C7PXN4"/>
<dbReference type="InterPro" id="IPR015020">
    <property type="entry name" value="Rv2525c-like_Glyco_Hydro-like"/>
</dbReference>
<dbReference type="Gene3D" id="3.20.20.80">
    <property type="entry name" value="Glycosidases"/>
    <property type="match status" value="1"/>
</dbReference>
<proteinExistence type="predicted"/>
<evidence type="ECO:0000256" key="1">
    <source>
        <dbReference type="ARBA" id="ARBA00022729"/>
    </source>
</evidence>
<dbReference type="Pfam" id="PF08924">
    <property type="entry name" value="Rv2525c_GlyHyd-like"/>
    <property type="match status" value="1"/>
</dbReference>
<dbReference type="RefSeq" id="WP_012786780.1">
    <property type="nucleotide sequence ID" value="NC_013131.1"/>
</dbReference>
<dbReference type="eggNOG" id="COG0791">
    <property type="taxonomic scope" value="Bacteria"/>
</dbReference>
<dbReference type="OrthoDB" id="5171321at2"/>
<keyword evidence="1 2" id="KW-0732">Signal</keyword>